<evidence type="ECO:0000313" key="3">
    <source>
        <dbReference type="Proteomes" id="UP001234178"/>
    </source>
</evidence>
<protein>
    <submittedName>
        <fullName evidence="2">Uncharacterized protein</fullName>
    </submittedName>
</protein>
<sequence>MASKKRTASTSLQSQSHVGAEGGDDQVDCETMTSPKSQMACRNSGNFSDDSILDLNSPNSPSHSSSLSGSSNSLANTPAPTFNHDDISAIGPASSSARGRSNLRG</sequence>
<proteinExistence type="predicted"/>
<feature type="compositionally biased region" description="Polar residues" evidence="1">
    <location>
        <begin position="8"/>
        <end position="17"/>
    </location>
</feature>
<feature type="compositionally biased region" description="Polar residues" evidence="1">
    <location>
        <begin position="31"/>
        <end position="49"/>
    </location>
</feature>
<gene>
    <name evidence="2" type="ORF">OUZ56_005499</name>
</gene>
<comment type="caution">
    <text evidence="2">The sequence shown here is derived from an EMBL/GenBank/DDBJ whole genome shotgun (WGS) entry which is preliminary data.</text>
</comment>
<evidence type="ECO:0000313" key="2">
    <source>
        <dbReference type="EMBL" id="KAK4003744.1"/>
    </source>
</evidence>
<reference evidence="2 3" key="1">
    <citation type="journal article" date="2023" name="Nucleic Acids Res.">
        <title>The hologenome of Daphnia magna reveals possible DNA methylation and microbiome-mediated evolution of the host genome.</title>
        <authorList>
            <person name="Chaturvedi A."/>
            <person name="Li X."/>
            <person name="Dhandapani V."/>
            <person name="Marshall H."/>
            <person name="Kissane S."/>
            <person name="Cuenca-Cambronero M."/>
            <person name="Asole G."/>
            <person name="Calvet F."/>
            <person name="Ruiz-Romero M."/>
            <person name="Marangio P."/>
            <person name="Guigo R."/>
            <person name="Rago D."/>
            <person name="Mirbahai L."/>
            <person name="Eastwood N."/>
            <person name="Colbourne J.K."/>
            <person name="Zhou J."/>
            <person name="Mallon E."/>
            <person name="Orsini L."/>
        </authorList>
    </citation>
    <scope>NUCLEOTIDE SEQUENCE [LARGE SCALE GENOMIC DNA]</scope>
    <source>
        <strain evidence="2">LRV0_1</strain>
    </source>
</reference>
<accession>A0ABQ9YT23</accession>
<name>A0ABQ9YT23_9CRUS</name>
<organism evidence="2 3">
    <name type="scientific">Daphnia magna</name>
    <dbReference type="NCBI Taxonomy" id="35525"/>
    <lineage>
        <taxon>Eukaryota</taxon>
        <taxon>Metazoa</taxon>
        <taxon>Ecdysozoa</taxon>
        <taxon>Arthropoda</taxon>
        <taxon>Crustacea</taxon>
        <taxon>Branchiopoda</taxon>
        <taxon>Diplostraca</taxon>
        <taxon>Cladocera</taxon>
        <taxon>Anomopoda</taxon>
        <taxon>Daphniidae</taxon>
        <taxon>Daphnia</taxon>
    </lineage>
</organism>
<feature type="region of interest" description="Disordered" evidence="1">
    <location>
        <begin position="1"/>
        <end position="105"/>
    </location>
</feature>
<dbReference type="Proteomes" id="UP001234178">
    <property type="component" value="Unassembled WGS sequence"/>
</dbReference>
<evidence type="ECO:0000256" key="1">
    <source>
        <dbReference type="SAM" id="MobiDB-lite"/>
    </source>
</evidence>
<feature type="compositionally biased region" description="Low complexity" evidence="1">
    <location>
        <begin position="55"/>
        <end position="74"/>
    </location>
</feature>
<dbReference type="EMBL" id="JAOYFB010000001">
    <property type="protein sequence ID" value="KAK4003744.1"/>
    <property type="molecule type" value="Genomic_DNA"/>
</dbReference>
<keyword evidence="3" id="KW-1185">Reference proteome</keyword>
<feature type="compositionally biased region" description="Polar residues" evidence="1">
    <location>
        <begin position="93"/>
        <end position="105"/>
    </location>
</feature>